<dbReference type="SUPFAM" id="SSF53223">
    <property type="entry name" value="Aminoacid dehydrogenase-like, N-terminal domain"/>
    <property type="match status" value="1"/>
</dbReference>
<keyword evidence="17 21" id="KW-0456">Lyase</keyword>
<keyword evidence="6 21" id="KW-0963">Cytoplasm</keyword>
<evidence type="ECO:0000256" key="17">
    <source>
        <dbReference type="ARBA" id="ARBA00023239"/>
    </source>
</evidence>
<evidence type="ECO:0000256" key="20">
    <source>
        <dbReference type="ARBA" id="ARBA00048567"/>
    </source>
</evidence>
<comment type="subunit">
    <text evidence="21 22">Homodimer.</text>
</comment>
<dbReference type="Pfam" id="PF24621">
    <property type="entry name" value="DHQS_C"/>
    <property type="match status" value="1"/>
</dbReference>
<dbReference type="InterPro" id="IPR010110">
    <property type="entry name" value="Shikimate_DH_AroM-type"/>
</dbReference>
<feature type="binding site" evidence="21">
    <location>
        <begin position="92"/>
        <end position="95"/>
    </location>
    <ligand>
        <name>NAD(+)</name>
        <dbReference type="ChEBI" id="CHEBI:57540"/>
    </ligand>
</feature>
<evidence type="ECO:0000313" key="28">
    <source>
        <dbReference type="EMBL" id="KAL0635952.1"/>
    </source>
</evidence>
<keyword evidence="9 21" id="KW-0479">Metal-binding</keyword>
<keyword evidence="15 21" id="KW-0560">Oxidoreductase</keyword>
<evidence type="ECO:0000256" key="22">
    <source>
        <dbReference type="PIRNR" id="PIRNR000514"/>
    </source>
</evidence>
<dbReference type="InterPro" id="IPR046346">
    <property type="entry name" value="Aminoacid_DH-like_N_sf"/>
</dbReference>
<feature type="binding site" evidence="21">
    <location>
        <position position="203"/>
    </location>
    <ligand>
        <name>Zn(2+)</name>
        <dbReference type="ChEBI" id="CHEBI:29105"/>
        <note>catalytic</note>
    </ligand>
</feature>
<keyword evidence="18 21" id="KW-0511">Multifunctional enzyme</keyword>
<evidence type="ECO:0000313" key="29">
    <source>
        <dbReference type="Proteomes" id="UP001447188"/>
    </source>
</evidence>
<dbReference type="PANTHER" id="PTHR21090">
    <property type="entry name" value="AROM/DEHYDROQUINATE SYNTHASE"/>
    <property type="match status" value="1"/>
</dbReference>
<evidence type="ECO:0000259" key="24">
    <source>
        <dbReference type="Pfam" id="PF01488"/>
    </source>
</evidence>
<dbReference type="InterPro" id="IPR030960">
    <property type="entry name" value="DHQS/DOIS_N"/>
</dbReference>
<dbReference type="EC" id="2.5.1.19" evidence="21"/>
<dbReference type="Gene3D" id="3.65.10.10">
    <property type="entry name" value="Enolpyruvate transferase domain"/>
    <property type="match status" value="2"/>
</dbReference>
<dbReference type="PRINTS" id="PR01100">
    <property type="entry name" value="SHIKIMTKNASE"/>
</dbReference>
<evidence type="ECO:0000256" key="19">
    <source>
        <dbReference type="ARBA" id="ARBA00044633"/>
    </source>
</evidence>
<feature type="active site" description="Proton acceptor; for 3-dehydroquinate synthase activity" evidence="21">
    <location>
        <position position="285"/>
    </location>
</feature>
<keyword evidence="7 21" id="KW-0028">Amino-acid biosynthesis</keyword>
<feature type="binding site" evidence="21">
    <location>
        <begin position="203"/>
        <end position="206"/>
    </location>
    <ligand>
        <name>7-phospho-2-dehydro-3-deoxy-D-arabino-heptonate</name>
        <dbReference type="ChEBI" id="CHEBI:58394"/>
    </ligand>
</feature>
<evidence type="ECO:0000256" key="11">
    <source>
        <dbReference type="ARBA" id="ARBA00022777"/>
    </source>
</evidence>
<evidence type="ECO:0000256" key="9">
    <source>
        <dbReference type="ARBA" id="ARBA00022723"/>
    </source>
</evidence>
<dbReference type="EC" id="2.7.1.71" evidence="21"/>
<dbReference type="HAMAP" id="MF_03143">
    <property type="entry name" value="Pentafunct_AroM"/>
    <property type="match status" value="1"/>
</dbReference>
<dbReference type="CDD" id="cd01556">
    <property type="entry name" value="EPSP_synthase"/>
    <property type="match status" value="1"/>
</dbReference>
<feature type="binding site" evidence="21">
    <location>
        <position position="297"/>
    </location>
    <ligand>
        <name>Zn(2+)</name>
        <dbReference type="ChEBI" id="CHEBI:29105"/>
        <note>catalytic</note>
    </ligand>
</feature>
<comment type="similarity">
    <text evidence="22">In the N-terminal section; belongs to the dehydroquinate synthase family.</text>
</comment>
<feature type="active site" description="Schiff-base intermediate with substrate; for 3-dehydroquinate dehydratase activity" evidence="21">
    <location>
        <position position="1216"/>
    </location>
</feature>
<evidence type="ECO:0000256" key="3">
    <source>
        <dbReference type="ARBA" id="ARBA00006477"/>
    </source>
</evidence>
<dbReference type="InterPro" id="IPR013708">
    <property type="entry name" value="Shikimate_DH-bd_N"/>
</dbReference>
<dbReference type="InterPro" id="IPR023193">
    <property type="entry name" value="EPSP_synthase_CS"/>
</dbReference>
<dbReference type="Gene3D" id="3.40.50.10860">
    <property type="entry name" value="Leucine Dehydrogenase, chain A, domain 1"/>
    <property type="match status" value="1"/>
</dbReference>
<comment type="caution">
    <text evidence="28">The sequence shown here is derived from an EMBL/GenBank/DDBJ whole genome shotgun (WGS) entry which is preliminary data.</text>
</comment>
<comment type="pathway">
    <text evidence="21 22">Metabolic intermediate biosynthesis; chorismate biosynthesis; chorismate from D-erythrose 4-phosphate and phosphoenolpyruvate: step 3/7.</text>
</comment>
<dbReference type="EMBL" id="JBBBZM010000059">
    <property type="protein sequence ID" value="KAL0635952.1"/>
    <property type="molecule type" value="Genomic_DNA"/>
</dbReference>
<dbReference type="EC" id="4.2.3.4" evidence="21"/>
<dbReference type="InterPro" id="IPR008289">
    <property type="entry name" value="Pentafunct_AroM"/>
</dbReference>
<gene>
    <name evidence="28" type="primary">ARO1</name>
    <name evidence="28" type="ORF">Q9L58_005090</name>
</gene>
<dbReference type="Proteomes" id="UP001447188">
    <property type="component" value="Unassembled WGS sequence"/>
</dbReference>
<dbReference type="Pfam" id="PF00275">
    <property type="entry name" value="EPSP_synthase"/>
    <property type="match status" value="1"/>
</dbReference>
<dbReference type="Gene3D" id="3.40.50.720">
    <property type="entry name" value="NAD(P)-binding Rossmann-like Domain"/>
    <property type="match status" value="1"/>
</dbReference>
<keyword evidence="10 21" id="KW-0547">Nucleotide-binding</keyword>
<feature type="binding site" evidence="21">
    <location>
        <position position="171"/>
    </location>
    <ligand>
        <name>7-phospho-2-dehydro-3-deoxy-D-arabino-heptonate</name>
        <dbReference type="ChEBI" id="CHEBI:58394"/>
    </ligand>
</feature>
<comment type="pathway">
    <text evidence="21 22">Metabolic intermediate biosynthesis; chorismate biosynthesis; chorismate from D-erythrose 4-phosphate and phosphoenolpyruvate: step 2/7.</text>
</comment>
<evidence type="ECO:0000256" key="5">
    <source>
        <dbReference type="ARBA" id="ARBA00009948"/>
    </source>
</evidence>
<dbReference type="InterPro" id="IPR001381">
    <property type="entry name" value="DHquinase_I"/>
</dbReference>
<feature type="binding site" evidence="21">
    <location>
        <position position="260"/>
    </location>
    <ligand>
        <name>7-phospho-2-dehydro-3-deoxy-D-arabino-heptonate</name>
        <dbReference type="ChEBI" id="CHEBI:58394"/>
    </ligand>
</feature>
<comment type="catalytic activity">
    <reaction evidence="19">
        <text>3-phosphoshikimate + phosphoenolpyruvate = 5-O-(1-carboxyvinyl)-3-phosphoshikimate + phosphate</text>
        <dbReference type="Rhea" id="RHEA:21256"/>
        <dbReference type="ChEBI" id="CHEBI:43474"/>
        <dbReference type="ChEBI" id="CHEBI:57701"/>
        <dbReference type="ChEBI" id="CHEBI:58702"/>
        <dbReference type="ChEBI" id="CHEBI:145989"/>
        <dbReference type="EC" id="2.5.1.19"/>
    </reaction>
    <physiologicalReaction direction="left-to-right" evidence="19">
        <dbReference type="Rhea" id="RHEA:21257"/>
    </physiologicalReaction>
</comment>
<dbReference type="PROSITE" id="PS00104">
    <property type="entry name" value="EPSP_SYNTHASE_1"/>
    <property type="match status" value="1"/>
</dbReference>
<dbReference type="InterPro" id="IPR000623">
    <property type="entry name" value="Shikimate_kinase/TSH1"/>
</dbReference>
<keyword evidence="14 21" id="KW-0521">NADP</keyword>
<dbReference type="InterPro" id="IPR001986">
    <property type="entry name" value="Enolpyruvate_Tfrase_dom"/>
</dbReference>
<feature type="domain" description="3-dehydroquinate synthase N-terminal" evidence="25">
    <location>
        <begin position="86"/>
        <end position="198"/>
    </location>
</feature>
<keyword evidence="11 21" id="KW-0418">Kinase</keyword>
<dbReference type="InterPro" id="IPR013785">
    <property type="entry name" value="Aldolase_TIM"/>
</dbReference>
<dbReference type="CDD" id="cd00502">
    <property type="entry name" value="DHQase_I"/>
    <property type="match status" value="1"/>
</dbReference>
<dbReference type="HAMAP" id="MF_00210">
    <property type="entry name" value="EPSP_synth"/>
    <property type="match status" value="1"/>
</dbReference>
<evidence type="ECO:0000256" key="8">
    <source>
        <dbReference type="ARBA" id="ARBA00022679"/>
    </source>
</evidence>
<feature type="binding site" evidence="21">
    <location>
        <position position="161"/>
    </location>
    <ligand>
        <name>7-phospho-2-dehydro-3-deoxy-D-arabino-heptonate</name>
        <dbReference type="ChEBI" id="CHEBI:58394"/>
    </ligand>
</feature>
<dbReference type="Pfam" id="PF01761">
    <property type="entry name" value="DHQ_synthase"/>
    <property type="match status" value="1"/>
</dbReference>
<evidence type="ECO:0000259" key="26">
    <source>
        <dbReference type="Pfam" id="PF08501"/>
    </source>
</evidence>
<feature type="binding site" evidence="21">
    <location>
        <position position="170"/>
    </location>
    <ligand>
        <name>NAD(+)</name>
        <dbReference type="ChEBI" id="CHEBI:57540"/>
    </ligand>
</feature>
<comment type="cofactor">
    <cofactor evidence="21 22">
        <name>Zn(2+)</name>
        <dbReference type="ChEBI" id="CHEBI:29105"/>
    </cofactor>
    <text evidence="21 22">Binds 2 Zn(2+) ions per subunit.</text>
</comment>
<dbReference type="NCBIfam" id="TIGR01809">
    <property type="entry name" value="Shik-DH-AROM"/>
    <property type="match status" value="1"/>
</dbReference>
<dbReference type="Pfam" id="PF08501">
    <property type="entry name" value="Shikimate_dh_N"/>
    <property type="match status" value="1"/>
</dbReference>
<comment type="pathway">
    <text evidence="2 21 22">Metabolic intermediate biosynthesis; chorismate biosynthesis; chorismate from D-erythrose 4-phosphate and phosphoenolpyruvate: step 5/7.</text>
</comment>
<evidence type="ECO:0000256" key="18">
    <source>
        <dbReference type="ARBA" id="ARBA00023268"/>
    </source>
</evidence>
<comment type="catalytic activity">
    <reaction evidence="21 22">
        <text>shikimate + NADP(+) = 3-dehydroshikimate + NADPH + H(+)</text>
        <dbReference type="Rhea" id="RHEA:17737"/>
        <dbReference type="ChEBI" id="CHEBI:15378"/>
        <dbReference type="ChEBI" id="CHEBI:16630"/>
        <dbReference type="ChEBI" id="CHEBI:36208"/>
        <dbReference type="ChEBI" id="CHEBI:57783"/>
        <dbReference type="ChEBI" id="CHEBI:58349"/>
        <dbReference type="EC" id="1.1.1.25"/>
    </reaction>
</comment>
<feature type="binding site" evidence="21">
    <location>
        <begin position="879"/>
        <end position="886"/>
    </location>
    <ligand>
        <name>ATP</name>
        <dbReference type="ChEBI" id="CHEBI:30616"/>
    </ligand>
</feature>
<feature type="binding site" evidence="21">
    <location>
        <position position="199"/>
    </location>
    <ligand>
        <name>NAD(+)</name>
        <dbReference type="ChEBI" id="CHEBI:57540"/>
    </ligand>
</feature>
<feature type="binding site" evidence="21">
    <location>
        <begin position="148"/>
        <end position="149"/>
    </location>
    <ligand>
        <name>NAD(+)</name>
        <dbReference type="ChEBI" id="CHEBI:57540"/>
    </ligand>
</feature>
<dbReference type="NCBIfam" id="TIGR01357">
    <property type="entry name" value="aroB"/>
    <property type="match status" value="1"/>
</dbReference>
<dbReference type="SUPFAM" id="SSF55205">
    <property type="entry name" value="EPT/RTPC-like"/>
    <property type="match status" value="1"/>
</dbReference>
<dbReference type="InterPro" id="IPR056179">
    <property type="entry name" value="DHQS_C"/>
</dbReference>
<feature type="binding site" evidence="21">
    <location>
        <position position="281"/>
    </location>
    <ligand>
        <name>Zn(2+)</name>
        <dbReference type="ChEBI" id="CHEBI:29105"/>
        <note>catalytic</note>
    </ligand>
</feature>
<comment type="pathway">
    <text evidence="1 21 22">Metabolic intermediate biosynthesis; chorismate biosynthesis; chorismate from D-erythrose 4-phosphate and phosphoenolpyruvate: step 6/7.</text>
</comment>
<keyword evidence="13 21" id="KW-0067">ATP-binding</keyword>
<comment type="similarity">
    <text evidence="3">In the 2nd section; belongs to the type-I 3-dehydroquinase family.</text>
</comment>
<feature type="active site" description="For EPSP synthase activity" evidence="21">
    <location>
        <position position="832"/>
    </location>
</feature>
<comment type="catalytic activity">
    <reaction evidence="21 22">
        <text>3-dehydroquinate = 3-dehydroshikimate + H2O</text>
        <dbReference type="Rhea" id="RHEA:21096"/>
        <dbReference type="ChEBI" id="CHEBI:15377"/>
        <dbReference type="ChEBI" id="CHEBI:16630"/>
        <dbReference type="ChEBI" id="CHEBI:32364"/>
        <dbReference type="EC" id="4.2.1.10"/>
    </reaction>
</comment>
<evidence type="ECO:0000256" key="21">
    <source>
        <dbReference type="HAMAP-Rule" id="MF_03143"/>
    </source>
</evidence>
<keyword evidence="29" id="KW-1185">Reference proteome</keyword>
<dbReference type="SUPFAM" id="SSF52540">
    <property type="entry name" value="P-loop containing nucleoside triphosphate hydrolases"/>
    <property type="match status" value="1"/>
</dbReference>
<feature type="binding site" evidence="21">
    <location>
        <position position="366"/>
    </location>
    <ligand>
        <name>7-phospho-2-dehydro-3-deoxy-D-arabino-heptonate</name>
        <dbReference type="ChEBI" id="CHEBI:58394"/>
    </ligand>
</feature>
<feature type="active site" description="Proton acceptor; for 3-dehydroquinate synthase activity" evidence="21">
    <location>
        <position position="270"/>
    </location>
</feature>
<feature type="binding site" evidence="21">
    <location>
        <position position="297"/>
    </location>
    <ligand>
        <name>7-phospho-2-dehydro-3-deoxy-D-arabino-heptonate</name>
        <dbReference type="ChEBI" id="CHEBI:58394"/>
    </ligand>
</feature>
<feature type="binding site" evidence="21">
    <location>
        <position position="155"/>
    </location>
    <ligand>
        <name>7-phospho-2-dehydro-3-deoxy-D-arabino-heptonate</name>
        <dbReference type="ChEBI" id="CHEBI:58394"/>
    </ligand>
</feature>
<dbReference type="PANTHER" id="PTHR21090:SF5">
    <property type="entry name" value="PENTAFUNCTIONAL AROM POLYPEPTIDE"/>
    <property type="match status" value="1"/>
</dbReference>
<dbReference type="InterPro" id="IPR036291">
    <property type="entry name" value="NAD(P)-bd_dom_sf"/>
</dbReference>
<evidence type="ECO:0000256" key="2">
    <source>
        <dbReference type="ARBA" id="ARBA00004842"/>
    </source>
</evidence>
<comment type="pathway">
    <text evidence="21 22">Metabolic intermediate biosynthesis; chorismate biosynthesis; chorismate from D-erythrose 4-phosphate and phosphoenolpyruvate: step 4/7.</text>
</comment>
<feature type="binding site" evidence="21">
    <location>
        <begin position="188"/>
        <end position="191"/>
    </location>
    <ligand>
        <name>NAD(+)</name>
        <dbReference type="ChEBI" id="CHEBI:57540"/>
    </ligand>
</feature>
<dbReference type="CDD" id="cd00464">
    <property type="entry name" value="SK"/>
    <property type="match status" value="1"/>
</dbReference>
<evidence type="ECO:0000256" key="4">
    <source>
        <dbReference type="ARBA" id="ARBA00009349"/>
    </source>
</evidence>
<proteinExistence type="inferred from homology"/>
<dbReference type="Gene3D" id="3.40.50.1970">
    <property type="match status" value="1"/>
</dbReference>
<feature type="binding site" evidence="21">
    <location>
        <begin position="55"/>
        <end position="57"/>
    </location>
    <ligand>
        <name>NAD(+)</name>
        <dbReference type="ChEBI" id="CHEBI:57540"/>
    </ligand>
</feature>
<feature type="domain" description="3-dehydroquinate synthase C-terminal" evidence="27">
    <location>
        <begin position="200"/>
        <end position="368"/>
    </location>
</feature>
<dbReference type="EC" id="1.1.1.25" evidence="21"/>
<evidence type="ECO:0000256" key="13">
    <source>
        <dbReference type="ARBA" id="ARBA00022840"/>
    </source>
</evidence>
<dbReference type="InterPro" id="IPR013792">
    <property type="entry name" value="RNA3'P_cycl/enolpyr_Trfase_a/b"/>
</dbReference>
<feature type="binding site" evidence="21">
    <location>
        <position position="139"/>
    </location>
    <ligand>
        <name>7-phospho-2-dehydro-3-deoxy-D-arabino-heptonate</name>
        <dbReference type="ChEBI" id="CHEBI:58394"/>
    </ligand>
</feature>
<comment type="similarity">
    <text evidence="21 22">In the 2nd section; belongs to the EPSP synthase family.</text>
</comment>
<sequence>MGSHIVSVVPENSAGVTTVPILGKDMIKVGYDLTHEITSDILQNIRSSTYVLITDSNIGPLYLPHFEAVFGENALKYSPEARLLTYIIPPGEYSKSRATKAEIEDWMLSEKCTRDTLVIALGGGVIGDMIGYVAATFMRGVRFIQVPTTLLAMVDSSIGGKTAIDSPHGKNLIGAFWQPERVFIDLKFLETLPEREFINGMAEVVKTAAIWDEDEFLKLEQNAEVIVEAVKDKPSKAGRPRLEGVQQLFREVVLGSVRVKAHVVSNDEREGGLRNLLNFGHSIGHAIEAILFPQMLHGECVSIGMVKEAELARHLGVLKPGAVARLSKCLNSYGLPTSLEDKRVKRLTGGKHCEVEKMLSIMGVDKKNDGRKKKIVLLSGIGRTHEKKASVVHDDAIRVILSPSIIVDSQKSVIPELEITPPGSKSVSNRALVLAALGSGTCRIKNLLHSDDTEHMLTALHKLGGMQFSWEDDGDVLVVNGNGGKLTACGEELYLGNAGTAARFLTTVATLVAPSQEHDSIVLTGNARMKQRPIGALVDALRSNGNEVEYLEGKNSLPVRVPSTSGLAGGKIELAATVSSQYVSSILMCAPYAREPVTLSLVGGKPISQLYIEMTTAMMASFGIDVVKSASQEYTYHIPQGSYKNPAEYVVESDASSATYPLAIAAITGTTVTIPNIGKKSLQGDARFAVDVLRPMGCEVEQTDYSTTVRGPPKGQLKPLPHVDMEPMTDAFLTASVLAAVAAGPGKTSITGIANQRVKECNRIAAMVHELGKFGVTAGELEDGIWIQGRDYTTLKNPEGGVDCFDDHRVAMSFSVLSLIAPDPVVLLERKCVEKTWPGWWDVMAQSFNVSLNGAEILHKSDPNEKVKTGSDASIVIIGMRGAGKTTMGNFASRSLKRPLLDLDVVLEQEQKRTIPEIIKTDGWPGFRQIELEVLQRKLKDHPTGYIFACGGGIVESPEARALLTQLHQSGGIVIHVHRNIKNVMEFLNIDKTRPAYVEDMEGVWLRRKPWFSECSNFQYYSPVVSAEHLDVAQVDFSRFLSIITGNLDYHEKLLRRGRTFFVSLTYPDLSQVVDIVNSVTIGSDAVEVRVDLLEDPASSDGIPSVQFVSEQLAALRSKTQLPVIFTIRTKSQGGRFPDEAKKEALELYLTALRMGLEYVDLELSWPVDILDRVTSIKGHTKIIASHHDVAGDLRWSNASWVSKFNSALKYGDVIKLIGQANKLQDNFDLEKFREWAATHDTRLIALNMGDQGKLSRILNTFLTPVTHEALPFKAAPGQLSVKEIHAGLSMLGLIPKKRFYLFGTPIQHSRSPELHNTLFKALGLPHEYSLFENESCDDDATKAILHADDFGGASVTIPHKLNIMAHLDEVTPEARLIGAVNTVLPVTTGDGKKKLVGYNFDWVGIKTSLFQGGTRHTHDNPGSALVVGAGGTSRAAVYALHNMGYSKIYIINRSVDKIQPIIDAFPADYNIIAIKSLAEAIEVKAKPVTAVSTVPADKPINVEVKAILVELLKKDYIVEKQSSGQDRVLAEMAYKPRHTEVMAIAEEHGWKCVPGLEALTGQGVQQFEVFTGGIVPDYQRARQAVLGEK</sequence>
<dbReference type="InterPro" id="IPR027417">
    <property type="entry name" value="P-loop_NTPase"/>
</dbReference>
<feature type="domain" description="Quinate/shikimate 5-dehydrogenase/glutamyl-tRNA reductase" evidence="24">
    <location>
        <begin position="1424"/>
        <end position="1484"/>
    </location>
</feature>
<feature type="binding site" evidence="21">
    <location>
        <position position="281"/>
    </location>
    <ligand>
        <name>7-phospho-2-dehydro-3-deoxy-D-arabino-heptonate</name>
        <dbReference type="ChEBI" id="CHEBI:58394"/>
    </ligand>
</feature>
<feature type="binding site" evidence="21">
    <location>
        <position position="128"/>
    </location>
    <ligand>
        <name>NAD(+)</name>
        <dbReference type="ChEBI" id="CHEBI:57540"/>
    </ligand>
</feature>
<dbReference type="InterPro" id="IPR006264">
    <property type="entry name" value="EPSP_synthase"/>
</dbReference>
<feature type="region of interest" description="Shikimate kinase" evidence="21">
    <location>
        <begin position="872"/>
        <end position="1064"/>
    </location>
</feature>
<dbReference type="PROSITE" id="PS01028">
    <property type="entry name" value="DEHYDROQUINASE_I"/>
    <property type="match status" value="1"/>
</dbReference>
<comment type="similarity">
    <text evidence="21 22">In the 4th section; belongs to the type-I 3-dehydroquinase family.</text>
</comment>
<keyword evidence="16 21" id="KW-0057">Aromatic amino acid biosynthesis</keyword>
<dbReference type="PROSITE" id="PS00885">
    <property type="entry name" value="EPSP_SYNTHASE_2"/>
    <property type="match status" value="1"/>
</dbReference>
<dbReference type="CDD" id="cd08195">
    <property type="entry name" value="DHQS"/>
    <property type="match status" value="1"/>
</dbReference>
<feature type="region of interest" description="Shikimate dehydrogenase" evidence="21">
    <location>
        <begin position="1297"/>
        <end position="1590"/>
    </location>
</feature>
<feature type="region of interest" description="3-dehydroquinate synthase" evidence="21">
    <location>
        <begin position="1"/>
        <end position="394"/>
    </location>
</feature>
<evidence type="ECO:0000259" key="25">
    <source>
        <dbReference type="Pfam" id="PF01761"/>
    </source>
</evidence>
<dbReference type="Pfam" id="PF01487">
    <property type="entry name" value="DHquinase_I"/>
    <property type="match status" value="1"/>
</dbReference>
<comment type="similarity">
    <text evidence="21">In the N-terminal section; belongs to the sugar phosphate cyclases superfamily. Dehydroquinate synthase family.</text>
</comment>
<dbReference type="NCBIfam" id="TIGR01356">
    <property type="entry name" value="aroA"/>
    <property type="match status" value="1"/>
</dbReference>
<evidence type="ECO:0000256" key="14">
    <source>
        <dbReference type="ARBA" id="ARBA00022857"/>
    </source>
</evidence>
<dbReference type="InterPro" id="IPR036968">
    <property type="entry name" value="Enolpyruvate_Tfrase_sf"/>
</dbReference>
<name>A0ABR3GJL5_9PEZI</name>
<comment type="catalytic activity">
    <reaction evidence="21 22">
        <text>7-phospho-2-dehydro-3-deoxy-D-arabino-heptonate = 3-dehydroquinate + phosphate</text>
        <dbReference type="Rhea" id="RHEA:21968"/>
        <dbReference type="ChEBI" id="CHEBI:32364"/>
        <dbReference type="ChEBI" id="CHEBI:43474"/>
        <dbReference type="ChEBI" id="CHEBI:58394"/>
        <dbReference type="EC" id="4.2.3.4"/>
    </reaction>
</comment>
<dbReference type="InterPro" id="IPR006151">
    <property type="entry name" value="Shikm_DH/Glu-tRNA_Rdtase"/>
</dbReference>
<dbReference type="CDD" id="cd01065">
    <property type="entry name" value="NAD_bind_Shikimate_DH"/>
    <property type="match status" value="1"/>
</dbReference>
<feature type="domain" description="Enolpyruvate transferase" evidence="23">
    <location>
        <begin position="418"/>
        <end position="844"/>
    </location>
</feature>
<comment type="similarity">
    <text evidence="4">In the N-terminal section; belongs to the shikimate kinase family.</text>
</comment>
<dbReference type="Pfam" id="PF01202">
    <property type="entry name" value="SKI"/>
    <property type="match status" value="1"/>
</dbReference>
<feature type="binding site" evidence="21">
    <location>
        <begin position="123"/>
        <end position="125"/>
    </location>
    <ligand>
        <name>NAD(+)</name>
        <dbReference type="ChEBI" id="CHEBI:57540"/>
    </ligand>
</feature>
<dbReference type="SUPFAM" id="SSF51569">
    <property type="entry name" value="Aldolase"/>
    <property type="match status" value="1"/>
</dbReference>
<evidence type="ECO:0000256" key="1">
    <source>
        <dbReference type="ARBA" id="ARBA00004811"/>
    </source>
</evidence>
<organism evidence="28 29">
    <name type="scientific">Discina gigas</name>
    <dbReference type="NCBI Taxonomy" id="1032678"/>
    <lineage>
        <taxon>Eukaryota</taxon>
        <taxon>Fungi</taxon>
        <taxon>Dikarya</taxon>
        <taxon>Ascomycota</taxon>
        <taxon>Pezizomycotina</taxon>
        <taxon>Pezizomycetes</taxon>
        <taxon>Pezizales</taxon>
        <taxon>Discinaceae</taxon>
        <taxon>Discina</taxon>
    </lineage>
</organism>
<comment type="function">
    <text evidence="21 22">The AROM polypeptide catalyzes 5 consecutive enzymatic reactions in prechorismate polyaromatic amino acid biosynthesis.</text>
</comment>
<feature type="binding site" evidence="21">
    <location>
        <begin position="274"/>
        <end position="278"/>
    </location>
    <ligand>
        <name>7-phospho-2-dehydro-3-deoxy-D-arabino-heptonate</name>
        <dbReference type="ChEBI" id="CHEBI:58394"/>
    </ligand>
</feature>
<comment type="caution">
    <text evidence="21">Lacks conserved residue(s) required for the propagation of feature annotation.</text>
</comment>
<dbReference type="Gene3D" id="3.20.20.70">
    <property type="entry name" value="Aldolase class I"/>
    <property type="match status" value="1"/>
</dbReference>
<evidence type="ECO:0000256" key="7">
    <source>
        <dbReference type="ARBA" id="ARBA00022605"/>
    </source>
</evidence>
<evidence type="ECO:0000256" key="15">
    <source>
        <dbReference type="ARBA" id="ARBA00023002"/>
    </source>
</evidence>
<dbReference type="InterPro" id="IPR023000">
    <property type="entry name" value="Shikimate_kinase_CS"/>
</dbReference>
<dbReference type="Gene3D" id="3.40.50.300">
    <property type="entry name" value="P-loop containing nucleotide triphosphate hydrolases"/>
    <property type="match status" value="1"/>
</dbReference>
<evidence type="ECO:0000256" key="12">
    <source>
        <dbReference type="ARBA" id="ARBA00022833"/>
    </source>
</evidence>
<dbReference type="SUPFAM" id="SSF56796">
    <property type="entry name" value="Dehydroquinate synthase-like"/>
    <property type="match status" value="1"/>
</dbReference>
<evidence type="ECO:0000256" key="6">
    <source>
        <dbReference type="ARBA" id="ARBA00022490"/>
    </source>
</evidence>
<comment type="similarity">
    <text evidence="5">Belongs to the EPSP synthase family.</text>
</comment>
<dbReference type="HAMAP" id="MF_00109">
    <property type="entry name" value="Shikimate_kinase"/>
    <property type="match status" value="1"/>
</dbReference>
<evidence type="ECO:0000259" key="23">
    <source>
        <dbReference type="Pfam" id="PF00275"/>
    </source>
</evidence>
<dbReference type="PIRSF" id="PIRSF000514">
    <property type="entry name" value="Pentafunct_AroM"/>
    <property type="match status" value="1"/>
</dbReference>
<dbReference type="InterPro" id="IPR018508">
    <property type="entry name" value="3-dehydroquinate_DH_AS"/>
</dbReference>
<dbReference type="Gene3D" id="1.20.1090.10">
    <property type="entry name" value="Dehydroquinate synthase-like - alpha domain"/>
    <property type="match status" value="1"/>
</dbReference>
<dbReference type="InterPro" id="IPR031322">
    <property type="entry name" value="Shikimate/glucono_kinase"/>
</dbReference>
<reference evidence="28 29" key="1">
    <citation type="submission" date="2024-02" db="EMBL/GenBank/DDBJ databases">
        <title>Discinaceae phylogenomics.</title>
        <authorList>
            <person name="Dirks A.C."/>
            <person name="James T.Y."/>
        </authorList>
    </citation>
    <scope>NUCLEOTIDE SEQUENCE [LARGE SCALE GENOMIC DNA]</scope>
    <source>
        <strain evidence="28 29">ACD0624</strain>
    </source>
</reference>
<comment type="subcellular location">
    <subcellularLocation>
        <location evidence="21 22">Cytoplasm</location>
    </subcellularLocation>
</comment>
<dbReference type="NCBIfam" id="TIGR01093">
    <property type="entry name" value="aroD"/>
    <property type="match status" value="1"/>
</dbReference>
<dbReference type="InterPro" id="IPR016037">
    <property type="entry name" value="DHQ_synth_AroB"/>
</dbReference>
<accession>A0ABR3GJL5</accession>
<protein>
    <recommendedName>
        <fullName evidence="21">Pentafunctional AROM polypeptide</fullName>
    </recommendedName>
    <domain>
        <recommendedName>
            <fullName evidence="21">3-dehydroquinate synthase</fullName>
            <shortName evidence="21">DHQS</shortName>
            <ecNumber evidence="21">4.2.3.4</ecNumber>
        </recommendedName>
    </domain>
    <domain>
        <recommendedName>
            <fullName evidence="21">3-phosphoshikimate 1-carboxyvinyltransferase</fullName>
            <ecNumber evidence="21">2.5.1.19</ecNumber>
        </recommendedName>
        <alternativeName>
            <fullName evidence="21">5-enolpyruvylshikimate-3-phosphate synthase</fullName>
            <shortName evidence="21">EPSP synthase</shortName>
            <shortName evidence="21">EPSPS</shortName>
        </alternativeName>
    </domain>
    <domain>
        <recommendedName>
            <fullName evidence="21">Shikimate kinase</fullName>
            <shortName evidence="21">SK</shortName>
            <ecNumber evidence="21">2.7.1.71</ecNumber>
        </recommendedName>
    </domain>
    <domain>
        <recommendedName>
            <fullName evidence="21">3-dehydroquinate dehydratase</fullName>
            <shortName evidence="21">3-dehydroquinase</shortName>
            <ecNumber evidence="21">4.2.1.10</ecNumber>
        </recommendedName>
    </domain>
    <domain>
        <recommendedName>
            <fullName evidence="21">Shikimate dehydrogenase</fullName>
            <ecNumber evidence="21">1.1.1.25</ecNumber>
        </recommendedName>
    </domain>
</protein>
<comment type="similarity">
    <text evidence="21 22">In the C-terminal section; belongs to the shikimate dehydrogenase family.</text>
</comment>
<evidence type="ECO:0000259" key="27">
    <source>
        <dbReference type="Pfam" id="PF24621"/>
    </source>
</evidence>
<dbReference type="Pfam" id="PF01488">
    <property type="entry name" value="Shikimate_DH"/>
    <property type="match status" value="1"/>
</dbReference>
<comment type="similarity">
    <text evidence="21 22">In the 3rd section; belongs to the shikimate kinase family.</text>
</comment>
<keyword evidence="12 21" id="KW-0862">Zinc</keyword>
<dbReference type="PROSITE" id="PS01128">
    <property type="entry name" value="SHIKIMATE_KINASE"/>
    <property type="match status" value="1"/>
</dbReference>
<dbReference type="EC" id="4.2.1.10" evidence="21"/>
<evidence type="ECO:0000256" key="10">
    <source>
        <dbReference type="ARBA" id="ARBA00022741"/>
    </source>
</evidence>
<feature type="active site" description="Proton acceptor; for 3-dehydroquinate dehydratase activity" evidence="21">
    <location>
        <position position="1188"/>
    </location>
</feature>
<evidence type="ECO:0000256" key="16">
    <source>
        <dbReference type="ARBA" id="ARBA00023141"/>
    </source>
</evidence>
<comment type="catalytic activity">
    <reaction evidence="20 21 22">
        <text>shikimate + ATP = 3-phosphoshikimate + ADP + H(+)</text>
        <dbReference type="Rhea" id="RHEA:13121"/>
        <dbReference type="ChEBI" id="CHEBI:15378"/>
        <dbReference type="ChEBI" id="CHEBI:30616"/>
        <dbReference type="ChEBI" id="CHEBI:36208"/>
        <dbReference type="ChEBI" id="CHEBI:145989"/>
        <dbReference type="ChEBI" id="CHEBI:456216"/>
        <dbReference type="EC" id="2.7.1.71"/>
    </reaction>
</comment>
<keyword evidence="8 21" id="KW-0808">Transferase</keyword>
<feature type="domain" description="Shikimate dehydrogenase substrate binding N-terminal" evidence="26">
    <location>
        <begin position="1302"/>
        <end position="1384"/>
    </location>
</feature>
<dbReference type="SUPFAM" id="SSF51735">
    <property type="entry name" value="NAD(P)-binding Rossmann-fold domains"/>
    <property type="match status" value="1"/>
</dbReference>